<feature type="domain" description="EAL" evidence="11">
    <location>
        <begin position="298"/>
        <end position="547"/>
    </location>
</feature>
<dbReference type="InterPro" id="IPR024744">
    <property type="entry name" value="CSS-motif_dom"/>
</dbReference>
<evidence type="ECO:0000259" key="11">
    <source>
        <dbReference type="PROSITE" id="PS50883"/>
    </source>
</evidence>
<name>A0A1R1W8R1_9BURK</name>
<feature type="transmembrane region" description="Helical" evidence="10">
    <location>
        <begin position="45"/>
        <end position="65"/>
    </location>
</feature>
<evidence type="ECO:0000256" key="1">
    <source>
        <dbReference type="ARBA" id="ARBA00004651"/>
    </source>
</evidence>
<dbReference type="Gene3D" id="3.20.20.450">
    <property type="entry name" value="EAL domain"/>
    <property type="match status" value="1"/>
</dbReference>
<dbReference type="SUPFAM" id="SSF141868">
    <property type="entry name" value="EAL domain-like"/>
    <property type="match status" value="1"/>
</dbReference>
<dbReference type="EC" id="3.1.4.52" evidence="2"/>
<evidence type="ECO:0000256" key="5">
    <source>
        <dbReference type="ARBA" id="ARBA00022692"/>
    </source>
</evidence>
<dbReference type="GO" id="GO:0005886">
    <property type="term" value="C:plasma membrane"/>
    <property type="evidence" value="ECO:0007669"/>
    <property type="project" value="UniProtKB-SubCell"/>
</dbReference>
<keyword evidence="7 10" id="KW-1133">Transmembrane helix</keyword>
<comment type="caution">
    <text evidence="12">The sequence shown here is derived from an EMBL/GenBank/DDBJ whole genome shotgun (WGS) entry which is preliminary data.</text>
</comment>
<evidence type="ECO:0000313" key="12">
    <source>
        <dbReference type="EMBL" id="MBK1933384.1"/>
    </source>
</evidence>
<feature type="transmembrane region" description="Helical" evidence="10">
    <location>
        <begin position="274"/>
        <end position="294"/>
    </location>
</feature>
<evidence type="ECO:0000256" key="9">
    <source>
        <dbReference type="ARBA" id="ARBA00034290"/>
    </source>
</evidence>
<accession>A0A1R1W8R1</accession>
<dbReference type="AlphaFoldDB" id="A0A1R1W8R1"/>
<evidence type="ECO:0000256" key="3">
    <source>
        <dbReference type="ARBA" id="ARBA00022475"/>
    </source>
</evidence>
<evidence type="ECO:0000256" key="10">
    <source>
        <dbReference type="SAM" id="Phobius"/>
    </source>
</evidence>
<comment type="catalytic activity">
    <reaction evidence="9">
        <text>3',3'-c-di-GMP + H2O = 5'-phosphoguanylyl(3'-&gt;5')guanosine + H(+)</text>
        <dbReference type="Rhea" id="RHEA:24902"/>
        <dbReference type="ChEBI" id="CHEBI:15377"/>
        <dbReference type="ChEBI" id="CHEBI:15378"/>
        <dbReference type="ChEBI" id="CHEBI:58754"/>
        <dbReference type="ChEBI" id="CHEBI:58805"/>
        <dbReference type="EC" id="3.1.4.52"/>
    </reaction>
</comment>
<keyword evidence="4" id="KW-0973">c-di-GMP</keyword>
<evidence type="ECO:0000313" key="13">
    <source>
        <dbReference type="EMBL" id="MBO1833469.1"/>
    </source>
</evidence>
<keyword evidence="8 10" id="KW-0472">Membrane</keyword>
<protein>
    <recommendedName>
        <fullName evidence="2">cyclic-guanylate-specific phosphodiesterase</fullName>
        <ecNumber evidence="2">3.1.4.52</ecNumber>
    </recommendedName>
</protein>
<keyword evidence="5 10" id="KW-0812">Transmembrane</keyword>
<dbReference type="InterPro" id="IPR035919">
    <property type="entry name" value="EAL_sf"/>
</dbReference>
<dbReference type="Proteomes" id="UP000611459">
    <property type="component" value="Unassembled WGS sequence"/>
</dbReference>
<dbReference type="Pfam" id="PF00563">
    <property type="entry name" value="EAL"/>
    <property type="match status" value="1"/>
</dbReference>
<evidence type="ECO:0000256" key="8">
    <source>
        <dbReference type="ARBA" id="ARBA00023136"/>
    </source>
</evidence>
<dbReference type="SMART" id="SM00052">
    <property type="entry name" value="EAL"/>
    <property type="match status" value="1"/>
</dbReference>
<dbReference type="EMBL" id="JAGEMX010000012">
    <property type="protein sequence ID" value="MBO1833469.1"/>
    <property type="molecule type" value="Genomic_DNA"/>
</dbReference>
<evidence type="ECO:0000256" key="4">
    <source>
        <dbReference type="ARBA" id="ARBA00022636"/>
    </source>
</evidence>
<proteinExistence type="predicted"/>
<dbReference type="InterPro" id="IPR001633">
    <property type="entry name" value="EAL_dom"/>
</dbReference>
<dbReference type="PANTHER" id="PTHR33121:SF79">
    <property type="entry name" value="CYCLIC DI-GMP PHOSPHODIESTERASE PDED-RELATED"/>
    <property type="match status" value="1"/>
</dbReference>
<sequence length="548" mass="59814">MRAVGVSTGSTRLSIHTTPKATAGMSAFTPGSKAVFQRSGAWPRIAFFAAVIVCVLVPAFAIALADRYARDTVTEHERVIADDIVASVDRILDGARLRHVDELTALVGRPCPAVFRTLAEIGTRLRYLRAVALVHEGRVMCSSALGAIDLPLGAYTHEPEPGSTLVTLLRQTPFQQGIPVLPVFYATAPGAGVLYLIEGDYVADALAHGARYGTETATLSIAGSGHLDQRGKFTPESATEPAGGSTIVSPRWPFTVRVAASAQYASQVRQHYRMIGITIVLLADGLVMVAYLLAMAPRRLLLKAVRNALRRDELHVVYQPIVDVETRRTVGVEALLRWQHPKWGAISPAVFIPQVESSAVLPKVTEFVLRTAVSELSALTPCVPLRIAINIAPKDLERTRFVSVVDEAIRALPPGFTLVLEVTERILLEKNARTTAMFHALRAKGAKFAIDDFGTHHSNLDMLSRFPFDYVKIDRQFVSQLNGGSAGLIEGIASVAHHYDLKIIAEGVETEVQHRALHAVGIQYAQGYLYQRPQRVEHLKQDRAWVSV</sequence>
<dbReference type="GO" id="GO:0071111">
    <property type="term" value="F:cyclic-guanylate-specific phosphodiesterase activity"/>
    <property type="evidence" value="ECO:0007669"/>
    <property type="project" value="UniProtKB-EC"/>
</dbReference>
<keyword evidence="6" id="KW-0378">Hydrolase</keyword>
<dbReference type="PROSITE" id="PS50883">
    <property type="entry name" value="EAL"/>
    <property type="match status" value="1"/>
</dbReference>
<dbReference type="InterPro" id="IPR050706">
    <property type="entry name" value="Cyclic-di-GMP_PDE-like"/>
</dbReference>
<evidence type="ECO:0000256" key="6">
    <source>
        <dbReference type="ARBA" id="ARBA00022801"/>
    </source>
</evidence>
<reference evidence="13 15" key="2">
    <citation type="submission" date="2021-03" db="EMBL/GenBank/DDBJ databases">
        <title>Clinical course, treatment and visual outcome of an outbreak of Burkholderia contaminans endophthalmitis following cataract surgery.</title>
        <authorList>
            <person name="Lind C."/>
            <person name="Olsen K."/>
            <person name="Angelsen N.K."/>
            <person name="Krefting E.A."/>
            <person name="Fossen K."/>
            <person name="Gravningen K."/>
            <person name="Depoorter E."/>
            <person name="Vandamme P."/>
            <person name="Bertelsen G."/>
        </authorList>
    </citation>
    <scope>NUCLEOTIDE SEQUENCE [LARGE SCALE GENOMIC DNA]</scope>
    <source>
        <strain evidence="13 15">51242556</strain>
    </source>
</reference>
<keyword evidence="3" id="KW-1003">Cell membrane</keyword>
<gene>
    <name evidence="13" type="ORF">J4M89_29175</name>
    <name evidence="12" type="ORF">JIN94_26195</name>
</gene>
<dbReference type="EMBL" id="JAENIB010000013">
    <property type="protein sequence ID" value="MBK1933384.1"/>
    <property type="molecule type" value="Genomic_DNA"/>
</dbReference>
<dbReference type="Proteomes" id="UP000664048">
    <property type="component" value="Unassembled WGS sequence"/>
</dbReference>
<evidence type="ECO:0000313" key="14">
    <source>
        <dbReference type="Proteomes" id="UP000611459"/>
    </source>
</evidence>
<organism evidence="12 14">
    <name type="scientific">Burkholderia contaminans</name>
    <dbReference type="NCBI Taxonomy" id="488447"/>
    <lineage>
        <taxon>Bacteria</taxon>
        <taxon>Pseudomonadati</taxon>
        <taxon>Pseudomonadota</taxon>
        <taxon>Betaproteobacteria</taxon>
        <taxon>Burkholderiales</taxon>
        <taxon>Burkholderiaceae</taxon>
        <taxon>Burkholderia</taxon>
        <taxon>Burkholderia cepacia complex</taxon>
    </lineage>
</organism>
<dbReference type="PANTHER" id="PTHR33121">
    <property type="entry name" value="CYCLIC DI-GMP PHOSPHODIESTERASE PDEF"/>
    <property type="match status" value="1"/>
</dbReference>
<dbReference type="CDD" id="cd01948">
    <property type="entry name" value="EAL"/>
    <property type="match status" value="1"/>
</dbReference>
<evidence type="ECO:0000256" key="2">
    <source>
        <dbReference type="ARBA" id="ARBA00012282"/>
    </source>
</evidence>
<evidence type="ECO:0000313" key="15">
    <source>
        <dbReference type="Proteomes" id="UP000664048"/>
    </source>
</evidence>
<keyword evidence="15" id="KW-1185">Reference proteome</keyword>
<evidence type="ECO:0000256" key="7">
    <source>
        <dbReference type="ARBA" id="ARBA00022989"/>
    </source>
</evidence>
<comment type="subcellular location">
    <subcellularLocation>
        <location evidence="1">Cell membrane</location>
        <topology evidence="1">Multi-pass membrane protein</topology>
    </subcellularLocation>
</comment>
<reference evidence="12" key="1">
    <citation type="submission" date="2021-01" db="EMBL/GenBank/DDBJ databases">
        <title>Outbreak of Burkholderia contaminns endophthalmitis traced to a clinical ventilation system.</title>
        <authorList>
            <person name="Lipuma J."/>
            <person name="Spilker T."/>
            <person name="Kratholm J."/>
        </authorList>
    </citation>
    <scope>NUCLEOTIDE SEQUENCE</scope>
    <source>
        <strain evidence="12">HI4954</strain>
    </source>
</reference>
<dbReference type="Pfam" id="PF12792">
    <property type="entry name" value="CSS-motif"/>
    <property type="match status" value="1"/>
</dbReference>